<dbReference type="AlphaFoldDB" id="A0A2P2JKE4"/>
<sequence length="17" mass="2160">MVYFLLISCRFFDNYLD</sequence>
<evidence type="ECO:0000313" key="1">
    <source>
        <dbReference type="EMBL" id="MBW93929.1"/>
    </source>
</evidence>
<reference evidence="1" key="1">
    <citation type="submission" date="2018-02" db="EMBL/GenBank/DDBJ databases">
        <title>Rhizophora mucronata_Transcriptome.</title>
        <authorList>
            <person name="Meera S.P."/>
            <person name="Sreeshan A."/>
            <person name="Augustine A."/>
        </authorList>
    </citation>
    <scope>NUCLEOTIDE SEQUENCE</scope>
    <source>
        <tissue evidence="1">Leaf</tissue>
    </source>
</reference>
<proteinExistence type="predicted"/>
<organism evidence="1">
    <name type="scientific">Rhizophora mucronata</name>
    <name type="common">Asiatic mangrove</name>
    <dbReference type="NCBI Taxonomy" id="61149"/>
    <lineage>
        <taxon>Eukaryota</taxon>
        <taxon>Viridiplantae</taxon>
        <taxon>Streptophyta</taxon>
        <taxon>Embryophyta</taxon>
        <taxon>Tracheophyta</taxon>
        <taxon>Spermatophyta</taxon>
        <taxon>Magnoliopsida</taxon>
        <taxon>eudicotyledons</taxon>
        <taxon>Gunneridae</taxon>
        <taxon>Pentapetalae</taxon>
        <taxon>rosids</taxon>
        <taxon>fabids</taxon>
        <taxon>Malpighiales</taxon>
        <taxon>Rhizophoraceae</taxon>
        <taxon>Rhizophora</taxon>
    </lineage>
</organism>
<name>A0A2P2JKE4_RHIMU</name>
<protein>
    <submittedName>
        <fullName evidence="1">Uncharacterized protein</fullName>
    </submittedName>
</protein>
<accession>A0A2P2JKE4</accession>
<dbReference type="EMBL" id="GGEC01013446">
    <property type="protein sequence ID" value="MBW93929.1"/>
    <property type="molecule type" value="Transcribed_RNA"/>
</dbReference>